<dbReference type="PRINTS" id="PR00237">
    <property type="entry name" value="GPCRRHODOPSN"/>
</dbReference>
<reference evidence="11" key="1">
    <citation type="submission" date="2025-08" db="UniProtKB">
        <authorList>
            <consortium name="Ensembl"/>
        </authorList>
    </citation>
    <scope>IDENTIFICATION</scope>
</reference>
<feature type="transmembrane region" description="Helical" evidence="9">
    <location>
        <begin position="324"/>
        <end position="348"/>
    </location>
</feature>
<dbReference type="GeneTree" id="ENSGT00940000164736"/>
<keyword evidence="7" id="KW-0807">Transducer</keyword>
<gene>
    <name evidence="11" type="primary">FFAR4</name>
</gene>
<sequence>MRLLSAHSPGQHSPLAPATLSSHPAPLLGTWVPGLGAAAASLALVVCDALGTSQMPGACVTPQGNCTRFPFFSEFKGQNKVALSAVETAVLSCIFLVSLLVNICAISLLARKKKKLRTANCLMLNLFCADLLFISAIPAILVVRWTESWVLGDVVCHMLFYVISLSGSVTILSLAAVSLERVVCIVRLRHTARFSCKLLVGTLLVIWGLAALATLPLCLFFNVEPLLMHGKEVQICTLVWPSIAEEISWDVTFTFVVFVIPGLVIVISYTKILQYLIGTRSCWTHSLPERITKASRRRLNVSLAYSEIHQIRVSQQDYKLFRTLFVLMISFFIMWSPIVITILLILVQNFKHDLNILPSFFFWIMAFTFANSAVNPVLYNVTHFRHEWRQFLLCCAALPGRRMTNTETTGRRNDHRESNLSVIYK</sequence>
<dbReference type="AlphaFoldDB" id="A0A674K504"/>
<protein>
    <recommendedName>
        <fullName evidence="10">G-protein coupled receptors family 1 profile domain-containing protein</fullName>
    </recommendedName>
</protein>
<evidence type="ECO:0000256" key="8">
    <source>
        <dbReference type="SAM" id="MobiDB-lite"/>
    </source>
</evidence>
<dbReference type="InterPro" id="IPR017452">
    <property type="entry name" value="GPCR_Rhodpsn_7TM"/>
</dbReference>
<proteinExistence type="predicted"/>
<dbReference type="PROSITE" id="PS50262">
    <property type="entry name" value="G_PROTEIN_RECEP_F1_2"/>
    <property type="match status" value="1"/>
</dbReference>
<feature type="transmembrane region" description="Helical" evidence="9">
    <location>
        <begin position="360"/>
        <end position="381"/>
    </location>
</feature>
<evidence type="ECO:0000256" key="1">
    <source>
        <dbReference type="ARBA" id="ARBA00004141"/>
    </source>
</evidence>
<dbReference type="CDD" id="cd00637">
    <property type="entry name" value="7tm_classA_rhodopsin-like"/>
    <property type="match status" value="1"/>
</dbReference>
<keyword evidence="2 9" id="KW-0812">Transmembrane</keyword>
<evidence type="ECO:0000256" key="2">
    <source>
        <dbReference type="ARBA" id="ARBA00022692"/>
    </source>
</evidence>
<evidence type="ECO:0000313" key="12">
    <source>
        <dbReference type="Proteomes" id="UP000472274"/>
    </source>
</evidence>
<dbReference type="Proteomes" id="UP000472274">
    <property type="component" value="Unplaced"/>
</dbReference>
<keyword evidence="3 9" id="KW-1133">Transmembrane helix</keyword>
<reference evidence="11" key="2">
    <citation type="submission" date="2025-09" db="UniProtKB">
        <authorList>
            <consortium name="Ensembl"/>
        </authorList>
    </citation>
    <scope>IDENTIFICATION</scope>
</reference>
<dbReference type="GO" id="GO:0004930">
    <property type="term" value="F:G protein-coupled receptor activity"/>
    <property type="evidence" value="ECO:0007669"/>
    <property type="project" value="UniProtKB-KW"/>
</dbReference>
<feature type="region of interest" description="Disordered" evidence="8">
    <location>
        <begin position="405"/>
        <end position="425"/>
    </location>
</feature>
<keyword evidence="12" id="KW-1185">Reference proteome</keyword>
<dbReference type="Gene3D" id="1.20.1070.10">
    <property type="entry name" value="Rhodopsin 7-helix transmembrane proteins"/>
    <property type="match status" value="1"/>
</dbReference>
<evidence type="ECO:0000256" key="4">
    <source>
        <dbReference type="ARBA" id="ARBA00023040"/>
    </source>
</evidence>
<evidence type="ECO:0000313" key="11">
    <source>
        <dbReference type="Ensembl" id="ENSTMTP00000028745.1"/>
    </source>
</evidence>
<keyword evidence="4" id="KW-0297">G-protein coupled receptor</keyword>
<comment type="subcellular location">
    <subcellularLocation>
        <location evidence="1">Membrane</location>
        <topology evidence="1">Multi-pass membrane protein</topology>
    </subcellularLocation>
</comment>
<dbReference type="Ensembl" id="ENSTMTT00000029790.1">
    <property type="protein sequence ID" value="ENSTMTP00000028745.1"/>
    <property type="gene ID" value="ENSTMTG00000020823.1"/>
</dbReference>
<feature type="transmembrane region" description="Helical" evidence="9">
    <location>
        <begin position="122"/>
        <end position="146"/>
    </location>
</feature>
<dbReference type="GO" id="GO:0005886">
    <property type="term" value="C:plasma membrane"/>
    <property type="evidence" value="ECO:0007669"/>
    <property type="project" value="TreeGrafter"/>
</dbReference>
<evidence type="ECO:0000256" key="9">
    <source>
        <dbReference type="SAM" id="Phobius"/>
    </source>
</evidence>
<feature type="transmembrane region" description="Helical" evidence="9">
    <location>
        <begin position="89"/>
        <end position="110"/>
    </location>
</feature>
<feature type="transmembrane region" description="Helical" evidence="9">
    <location>
        <begin position="158"/>
        <end position="177"/>
    </location>
</feature>
<dbReference type="PANTHER" id="PTHR45695">
    <property type="entry name" value="LEUCOKININ RECEPTOR-RELATED"/>
    <property type="match status" value="1"/>
</dbReference>
<accession>A0A674K504</accession>
<dbReference type="InterPro" id="IPR000276">
    <property type="entry name" value="GPCR_Rhodpsn"/>
</dbReference>
<feature type="transmembrane region" description="Helical" evidence="9">
    <location>
        <begin position="247"/>
        <end position="270"/>
    </location>
</feature>
<keyword evidence="6" id="KW-0675">Receptor</keyword>
<evidence type="ECO:0000259" key="10">
    <source>
        <dbReference type="PROSITE" id="PS50262"/>
    </source>
</evidence>
<feature type="transmembrane region" description="Helical" evidence="9">
    <location>
        <begin position="198"/>
        <end position="223"/>
    </location>
</feature>
<dbReference type="SUPFAM" id="SSF81321">
    <property type="entry name" value="Family A G protein-coupled receptor-like"/>
    <property type="match status" value="1"/>
</dbReference>
<organism evidence="11 12">
    <name type="scientific">Terrapene triunguis</name>
    <name type="common">Three-toed box turtle</name>
    <dbReference type="NCBI Taxonomy" id="2587831"/>
    <lineage>
        <taxon>Eukaryota</taxon>
        <taxon>Metazoa</taxon>
        <taxon>Chordata</taxon>
        <taxon>Craniata</taxon>
        <taxon>Vertebrata</taxon>
        <taxon>Euteleostomi</taxon>
        <taxon>Archelosauria</taxon>
        <taxon>Testudinata</taxon>
        <taxon>Testudines</taxon>
        <taxon>Cryptodira</taxon>
        <taxon>Durocryptodira</taxon>
        <taxon>Testudinoidea</taxon>
        <taxon>Emydidae</taxon>
        <taxon>Terrapene</taxon>
    </lineage>
</organism>
<feature type="compositionally biased region" description="Basic and acidic residues" evidence="8">
    <location>
        <begin position="409"/>
        <end position="418"/>
    </location>
</feature>
<name>A0A674K504_9SAUR</name>
<keyword evidence="5 9" id="KW-0472">Membrane</keyword>
<dbReference type="InParanoid" id="A0A674K504"/>
<feature type="domain" description="G-protein coupled receptors family 1 profile" evidence="10">
    <location>
        <begin position="101"/>
        <end position="379"/>
    </location>
</feature>
<evidence type="ECO:0000256" key="6">
    <source>
        <dbReference type="ARBA" id="ARBA00023170"/>
    </source>
</evidence>
<evidence type="ECO:0000256" key="5">
    <source>
        <dbReference type="ARBA" id="ARBA00023136"/>
    </source>
</evidence>
<dbReference type="Pfam" id="PF00001">
    <property type="entry name" value="7tm_1"/>
    <property type="match status" value="1"/>
</dbReference>
<evidence type="ECO:0000256" key="3">
    <source>
        <dbReference type="ARBA" id="ARBA00022989"/>
    </source>
</evidence>
<evidence type="ECO:0000256" key="7">
    <source>
        <dbReference type="ARBA" id="ARBA00023224"/>
    </source>
</evidence>
<dbReference type="PANTHER" id="PTHR45695:SF37">
    <property type="entry name" value="FREE FATTY ACID RECEPTOR 4-LIKE"/>
    <property type="match status" value="1"/>
</dbReference>